<dbReference type="Pfam" id="PF04214">
    <property type="entry name" value="DUF411"/>
    <property type="match status" value="1"/>
</dbReference>
<reference evidence="1" key="1">
    <citation type="submission" date="2018-07" db="EMBL/GenBank/DDBJ databases">
        <authorList>
            <person name="Quirk P.G."/>
            <person name="Krulwich T.A."/>
        </authorList>
    </citation>
    <scope>NUCLEOTIDE SEQUENCE</scope>
</reference>
<evidence type="ECO:0008006" key="2">
    <source>
        <dbReference type="Google" id="ProtNLM"/>
    </source>
</evidence>
<dbReference type="EMBL" id="UIDG01000001">
    <property type="protein sequence ID" value="SUS03305.1"/>
    <property type="molecule type" value="Genomic_DNA"/>
</dbReference>
<dbReference type="InterPro" id="IPR007332">
    <property type="entry name" value="DUF411"/>
</dbReference>
<dbReference type="AlphaFoldDB" id="A0A380T9G4"/>
<protein>
    <recommendedName>
        <fullName evidence="2">DUF411 domain-containing protein</fullName>
    </recommendedName>
</protein>
<evidence type="ECO:0000313" key="1">
    <source>
        <dbReference type="EMBL" id="SUS03305.1"/>
    </source>
</evidence>
<sequence length="168" mass="17625">MNTPGHFASFSRRTVMLAAPATLGLVGLQGCNMAPKVYTMNVSRDDGCMCCSSWAEVMEKTGRFKVSLVDVGDALAYKNKMGVPTGLGACHTAVVEGFVIEGHVPADDILKLVEQKPGRVVGLSVPGMPRGSAGMEQPNGVKDAFTVIAWETGGAQSEFATYPGNQAT</sequence>
<accession>A0A380T9G4</accession>
<gene>
    <name evidence="1" type="ORF">DF3PB_10057</name>
</gene>
<name>A0A380T9G4_9ZZZZ</name>
<proteinExistence type="predicted"/>
<organism evidence="1">
    <name type="scientific">metagenome</name>
    <dbReference type="NCBI Taxonomy" id="256318"/>
    <lineage>
        <taxon>unclassified sequences</taxon>
        <taxon>metagenomes</taxon>
    </lineage>
</organism>